<dbReference type="SUPFAM" id="SSF47413">
    <property type="entry name" value="lambda repressor-like DNA-binding domains"/>
    <property type="match status" value="1"/>
</dbReference>
<name>A0ABQ6UIQ3_9ACTN</name>
<evidence type="ECO:0000313" key="1">
    <source>
        <dbReference type="EMBL" id="KAB1116752.1"/>
    </source>
</evidence>
<reference evidence="1 2" key="1">
    <citation type="submission" date="2019-09" db="EMBL/GenBank/DDBJ databases">
        <title>High taxonomic diversity of Micromonospora strains isolated from Medicago sativa nodules in different geographical locations.</title>
        <authorList>
            <person name="Martinez-Hidalgo P."/>
            <person name="Flores-Felix J.D."/>
            <person name="Velazquez E."/>
            <person name="Brau L."/>
            <person name="Trujillo M.E."/>
            <person name="Martinez-Molina E."/>
        </authorList>
    </citation>
    <scope>NUCLEOTIDE SEQUENCE [LARGE SCALE GENOMIC DNA]</scope>
    <source>
        <strain evidence="1 2">ALFB5</strain>
    </source>
</reference>
<evidence type="ECO:0000313" key="2">
    <source>
        <dbReference type="Proteomes" id="UP000471364"/>
    </source>
</evidence>
<gene>
    <name evidence="1" type="ORF">F6X54_10735</name>
</gene>
<sequence length="457" mass="49527">MGVSSVADSDEIRTARRALGRRLAQLRRASGHTQHEFAQLVQYGRSSVANTETGHQHPDRTFWSRCDTALRSGGALVAEYDRITELDRRLRRVSAIQEGKAASGPVASVASSSRDGLEADDDVVLWEYEDSVDARRLALKSSTDDDARLAYVESEVRQAIADNERLTPAALMARMRPLRVYVDQLMAGRQHPPQRARLYTVAAHLSGLLGALALDLGVFGLAHAYAAEAFDLAEAAQQPEVQAWTRATQSLIAFYTGDYHDALAYAQDGLQRSDTGEHRIRLTINGQARALARLGDRYGVDRAVDRAFTMLSDRPASSEVSASLALGPYCQARTAANAATAYLALGRTAGVTSHLAIAITAFDTAELAGPRALSRLDLATAHLHASDPDPEQAAVLAEEALALTADQRFESVHQRTRQFLTTAQPFAHHPALRHVADMLVDRTQVGTAARPALPSLP</sequence>
<comment type="caution">
    <text evidence="1">The sequence shown here is derived from an EMBL/GenBank/DDBJ whole genome shotgun (WGS) entry which is preliminary data.</text>
</comment>
<protein>
    <submittedName>
        <fullName evidence="1">Helix-turn-helix domain-containing protein</fullName>
    </submittedName>
</protein>
<dbReference type="InterPro" id="IPR010982">
    <property type="entry name" value="Lambda_DNA-bd_dom_sf"/>
</dbReference>
<proteinExistence type="predicted"/>
<dbReference type="InterPro" id="IPR001387">
    <property type="entry name" value="Cro/C1-type_HTH"/>
</dbReference>
<dbReference type="EMBL" id="WAAR01000036">
    <property type="protein sequence ID" value="KAB1116752.1"/>
    <property type="molecule type" value="Genomic_DNA"/>
</dbReference>
<dbReference type="Proteomes" id="UP000471364">
    <property type="component" value="Unassembled WGS sequence"/>
</dbReference>
<dbReference type="Gene3D" id="1.10.260.40">
    <property type="entry name" value="lambda repressor-like DNA-binding domains"/>
    <property type="match status" value="1"/>
</dbReference>
<dbReference type="CDD" id="cd00093">
    <property type="entry name" value="HTH_XRE"/>
    <property type="match status" value="1"/>
</dbReference>
<accession>A0ABQ6UIQ3</accession>
<dbReference type="Pfam" id="PF13560">
    <property type="entry name" value="HTH_31"/>
    <property type="match status" value="1"/>
</dbReference>
<organism evidence="1 2">
    <name type="scientific">Micromonospora aurantiaca</name>
    <name type="common">nom. illeg.</name>
    <dbReference type="NCBI Taxonomy" id="47850"/>
    <lineage>
        <taxon>Bacteria</taxon>
        <taxon>Bacillati</taxon>
        <taxon>Actinomycetota</taxon>
        <taxon>Actinomycetes</taxon>
        <taxon>Micromonosporales</taxon>
        <taxon>Micromonosporaceae</taxon>
        <taxon>Micromonospora</taxon>
    </lineage>
</organism>
<keyword evidence="2" id="KW-1185">Reference proteome</keyword>